<reference evidence="2 3" key="1">
    <citation type="submission" date="2018-09" db="EMBL/GenBank/DDBJ databases">
        <title>Murine metabolic-syndrome-specific gut microbial biobank.</title>
        <authorList>
            <person name="Liu C."/>
        </authorList>
    </citation>
    <scope>NUCLEOTIDE SEQUENCE [LARGE SCALE GENOMIC DNA]</scope>
    <source>
        <strain evidence="2 3">0.1xD8-82</strain>
    </source>
</reference>
<evidence type="ECO:0000259" key="1">
    <source>
        <dbReference type="Pfam" id="PF19789"/>
    </source>
</evidence>
<dbReference type="AlphaFoldDB" id="A0A3A9AL44"/>
<protein>
    <recommendedName>
        <fullName evidence="1">DUF6273 domain-containing protein</fullName>
    </recommendedName>
</protein>
<keyword evidence="3" id="KW-1185">Reference proteome</keyword>
<name>A0A3A9AL44_9FIRM</name>
<dbReference type="EMBL" id="RAYQ01000006">
    <property type="protein sequence ID" value="RKI92089.1"/>
    <property type="molecule type" value="Genomic_DNA"/>
</dbReference>
<dbReference type="OrthoDB" id="1990763at2"/>
<gene>
    <name evidence="2" type="ORF">D7V94_08465</name>
</gene>
<comment type="caution">
    <text evidence="2">The sequence shown here is derived from an EMBL/GenBank/DDBJ whole genome shotgun (WGS) entry which is preliminary data.</text>
</comment>
<proteinExistence type="predicted"/>
<evidence type="ECO:0000313" key="3">
    <source>
        <dbReference type="Proteomes" id="UP000280696"/>
    </source>
</evidence>
<accession>A0A3A9AL44</accession>
<dbReference type="Pfam" id="PF19789">
    <property type="entry name" value="DUF6273"/>
    <property type="match status" value="1"/>
</dbReference>
<dbReference type="InterPro" id="IPR046240">
    <property type="entry name" value="DUF6273"/>
</dbReference>
<feature type="domain" description="DUF6273" evidence="1">
    <location>
        <begin position="169"/>
        <end position="317"/>
    </location>
</feature>
<dbReference type="Proteomes" id="UP000280696">
    <property type="component" value="Unassembled WGS sequence"/>
</dbReference>
<evidence type="ECO:0000313" key="2">
    <source>
        <dbReference type="EMBL" id="RKI92089.1"/>
    </source>
</evidence>
<sequence length="319" mass="36277">MSVLKTDYVDDVINKELAADRKFGEVQNEDGTKSYNDVTPYTQEGDEYGAEQINFENKHTNYAIEAADRTYEGRDLTVEFAEEIAGFSDPWRWIKTRLAAHNIDGLHVEDYIPIYMGNYLIKMQIAGINTYTRCCDQEVGWHIDWISKDCYPDTVQWFTSNDNNGTSADPYPYNKSTVKSFLAGLEAKLPAEVRAVISSKRFLLEQRYSASGKLNDSTSWGWQDLGKLWIPCEYEVFGSLIWATKPWGEGQAVQYPIFANSWKNRIKGAGDGGSRATWWLLSVCAGYSTYACTVYDNGYANNYSCSYALRVPVCFRITE</sequence>
<dbReference type="RefSeq" id="WP_120468725.1">
    <property type="nucleotide sequence ID" value="NZ_RAYQ01000006.1"/>
</dbReference>
<organism evidence="2 3">
    <name type="scientific">Parablautia intestinalis</name>
    <dbReference type="NCBI Taxonomy" id="2320100"/>
    <lineage>
        <taxon>Bacteria</taxon>
        <taxon>Bacillati</taxon>
        <taxon>Bacillota</taxon>
        <taxon>Clostridia</taxon>
        <taxon>Lachnospirales</taxon>
        <taxon>Lachnospiraceae</taxon>
        <taxon>Parablautia</taxon>
    </lineage>
</organism>